<keyword evidence="1" id="KW-0812">Transmembrane</keyword>
<dbReference type="RefSeq" id="WP_115930941.1">
    <property type="nucleotide sequence ID" value="NZ_QREH01000001.1"/>
</dbReference>
<reference evidence="2 3" key="1">
    <citation type="submission" date="2018-07" db="EMBL/GenBank/DDBJ databases">
        <title>Sequencing the genomes of 1000 actinobacteria strains.</title>
        <authorList>
            <person name="Klenk H.-P."/>
        </authorList>
    </citation>
    <scope>NUCLEOTIDE SEQUENCE [LARGE SCALE GENOMIC DNA]</scope>
    <source>
        <strain evidence="2 3">DSM 14442</strain>
    </source>
</reference>
<dbReference type="Proteomes" id="UP000256727">
    <property type="component" value="Unassembled WGS sequence"/>
</dbReference>
<feature type="transmembrane region" description="Helical" evidence="1">
    <location>
        <begin position="273"/>
        <end position="291"/>
    </location>
</feature>
<name>A0A3D9L8P8_9MICC</name>
<feature type="transmembrane region" description="Helical" evidence="1">
    <location>
        <begin position="406"/>
        <end position="429"/>
    </location>
</feature>
<feature type="transmembrane region" description="Helical" evidence="1">
    <location>
        <begin position="135"/>
        <end position="160"/>
    </location>
</feature>
<feature type="transmembrane region" description="Helical" evidence="1">
    <location>
        <begin position="481"/>
        <end position="502"/>
    </location>
</feature>
<sequence length="525" mass="54928">MVAHLIRMKLAITVNGWKKSTGQLVLAILLMAYLAFVLVMLGVGASFMPELETDARGAILTLVGAVAVLAWIIVPVFFTGVDLTLDPANFATFGVPSRQLVLGLAMAGLATIPGAATLIGFLLSTLAWRDQAGAMLLAVPTTILGAVFCICISYAVTGLLAGITGQRRIREIMSIVAFIPLMLAGVILTGIVESVEAALEQLPGLAAIIAWTPLGSFTGAPWALAEGRPLEALVQAVLCLVWVAAALWLWQLAVNRSYAQVRGSGPASSKTKTGLGLLGVFPGTPAGAIAARSLIYWLKDPRYSASLVVLPLLLVLFWFLGYQSGEYVMILLMGPITGFMLGYSVSADISYDGSAFAQHVTAGVSGRDDRVGRIGSLLAWGTPVTLLFTVATVWMAGQWWLLPGLIGIGVGALLTGAGVSALVSARFIYPVPPPGASPFATPEGGGMRMMLISLGAMVVVGALCLPGLILYVVALATGTTLLMWITLVVGLGLGVFLLWLGIRLGAKWFDRSQAETYQSVLAATG</sequence>
<feature type="transmembrane region" description="Helical" evidence="1">
    <location>
        <begin position="377"/>
        <end position="400"/>
    </location>
</feature>
<evidence type="ECO:0000313" key="2">
    <source>
        <dbReference type="EMBL" id="REE02685.1"/>
    </source>
</evidence>
<feature type="transmembrane region" description="Helical" evidence="1">
    <location>
        <begin position="204"/>
        <end position="225"/>
    </location>
</feature>
<keyword evidence="3" id="KW-1185">Reference proteome</keyword>
<evidence type="ECO:0000313" key="3">
    <source>
        <dbReference type="Proteomes" id="UP000256727"/>
    </source>
</evidence>
<comment type="caution">
    <text evidence="2">The sequence shown here is derived from an EMBL/GenBank/DDBJ whole genome shotgun (WGS) entry which is preliminary data.</text>
</comment>
<feature type="transmembrane region" description="Helical" evidence="1">
    <location>
        <begin position="303"/>
        <end position="321"/>
    </location>
</feature>
<gene>
    <name evidence="2" type="ORF">C8E99_0462</name>
</gene>
<dbReference type="AlphaFoldDB" id="A0A3D9L8P8"/>
<keyword evidence="1" id="KW-0472">Membrane</keyword>
<accession>A0A3D9L8P8</accession>
<evidence type="ECO:0000256" key="1">
    <source>
        <dbReference type="SAM" id="Phobius"/>
    </source>
</evidence>
<dbReference type="OrthoDB" id="3261041at2"/>
<organism evidence="2 3">
    <name type="scientific">Citricoccus muralis</name>
    <dbReference type="NCBI Taxonomy" id="169134"/>
    <lineage>
        <taxon>Bacteria</taxon>
        <taxon>Bacillati</taxon>
        <taxon>Actinomycetota</taxon>
        <taxon>Actinomycetes</taxon>
        <taxon>Micrococcales</taxon>
        <taxon>Micrococcaceae</taxon>
        <taxon>Citricoccus</taxon>
    </lineage>
</organism>
<protein>
    <submittedName>
        <fullName evidence="2">ABC-2 type transport system permease protein</fullName>
    </submittedName>
</protein>
<feature type="transmembrane region" description="Helical" evidence="1">
    <location>
        <begin position="24"/>
        <end position="47"/>
    </location>
</feature>
<proteinExistence type="predicted"/>
<dbReference type="EMBL" id="QREH01000001">
    <property type="protein sequence ID" value="REE02685.1"/>
    <property type="molecule type" value="Genomic_DNA"/>
</dbReference>
<feature type="transmembrane region" description="Helical" evidence="1">
    <location>
        <begin position="232"/>
        <end position="253"/>
    </location>
</feature>
<feature type="transmembrane region" description="Helical" evidence="1">
    <location>
        <begin position="172"/>
        <end position="192"/>
    </location>
</feature>
<feature type="transmembrane region" description="Helical" evidence="1">
    <location>
        <begin position="59"/>
        <end position="79"/>
    </location>
</feature>
<feature type="transmembrane region" description="Helical" evidence="1">
    <location>
        <begin position="327"/>
        <end position="345"/>
    </location>
</feature>
<feature type="transmembrane region" description="Helical" evidence="1">
    <location>
        <begin position="100"/>
        <end position="123"/>
    </location>
</feature>
<keyword evidence="1" id="KW-1133">Transmembrane helix</keyword>
<feature type="transmembrane region" description="Helical" evidence="1">
    <location>
        <begin position="450"/>
        <end position="475"/>
    </location>
</feature>